<dbReference type="RefSeq" id="XP_022402622.1">
    <property type="nucleotide sequence ID" value="XM_022540886.1"/>
</dbReference>
<dbReference type="EMBL" id="KV878893">
    <property type="protein sequence ID" value="OJJ85928.1"/>
    <property type="molecule type" value="Genomic_DNA"/>
</dbReference>
<keyword evidence="3" id="KW-1185">Reference proteome</keyword>
<accession>A0A1L9VPS4</accession>
<dbReference type="AlphaFoldDB" id="A0A1L9VPS4"/>
<dbReference type="Proteomes" id="UP000184300">
    <property type="component" value="Unassembled WGS sequence"/>
</dbReference>
<dbReference type="GeneID" id="34457147"/>
<gene>
    <name evidence="2" type="ORF">ASPGLDRAFT_1293839</name>
</gene>
<protein>
    <submittedName>
        <fullName evidence="2">Uncharacterized protein</fullName>
    </submittedName>
</protein>
<name>A0A1L9VPS4_ASPGL</name>
<feature type="compositionally biased region" description="Polar residues" evidence="1">
    <location>
        <begin position="104"/>
        <end position="126"/>
    </location>
</feature>
<evidence type="ECO:0000313" key="3">
    <source>
        <dbReference type="Proteomes" id="UP000184300"/>
    </source>
</evidence>
<organism evidence="2 3">
    <name type="scientific">Aspergillus glaucus CBS 516.65</name>
    <dbReference type="NCBI Taxonomy" id="1160497"/>
    <lineage>
        <taxon>Eukaryota</taxon>
        <taxon>Fungi</taxon>
        <taxon>Dikarya</taxon>
        <taxon>Ascomycota</taxon>
        <taxon>Pezizomycotina</taxon>
        <taxon>Eurotiomycetes</taxon>
        <taxon>Eurotiomycetidae</taxon>
        <taxon>Eurotiales</taxon>
        <taxon>Aspergillaceae</taxon>
        <taxon>Aspergillus</taxon>
        <taxon>Aspergillus subgen. Aspergillus</taxon>
    </lineage>
</organism>
<feature type="region of interest" description="Disordered" evidence="1">
    <location>
        <begin position="104"/>
        <end position="135"/>
    </location>
</feature>
<evidence type="ECO:0000256" key="1">
    <source>
        <dbReference type="SAM" id="MobiDB-lite"/>
    </source>
</evidence>
<evidence type="ECO:0000313" key="2">
    <source>
        <dbReference type="EMBL" id="OJJ85928.1"/>
    </source>
</evidence>
<dbReference type="VEuPathDB" id="FungiDB:ASPGLDRAFT_1293839"/>
<reference evidence="3" key="1">
    <citation type="journal article" date="2017" name="Genome Biol.">
        <title>Comparative genomics reveals high biological diversity and specific adaptations in the industrially and medically important fungal genus Aspergillus.</title>
        <authorList>
            <person name="de Vries R.P."/>
            <person name="Riley R."/>
            <person name="Wiebenga A."/>
            <person name="Aguilar-Osorio G."/>
            <person name="Amillis S."/>
            <person name="Uchima C.A."/>
            <person name="Anderluh G."/>
            <person name="Asadollahi M."/>
            <person name="Askin M."/>
            <person name="Barry K."/>
            <person name="Battaglia E."/>
            <person name="Bayram O."/>
            <person name="Benocci T."/>
            <person name="Braus-Stromeyer S.A."/>
            <person name="Caldana C."/>
            <person name="Canovas D."/>
            <person name="Cerqueira G.C."/>
            <person name="Chen F."/>
            <person name="Chen W."/>
            <person name="Choi C."/>
            <person name="Clum A."/>
            <person name="Dos Santos R.A."/>
            <person name="Damasio A.R."/>
            <person name="Diallinas G."/>
            <person name="Emri T."/>
            <person name="Fekete E."/>
            <person name="Flipphi M."/>
            <person name="Freyberg S."/>
            <person name="Gallo A."/>
            <person name="Gournas C."/>
            <person name="Habgood R."/>
            <person name="Hainaut M."/>
            <person name="Harispe M.L."/>
            <person name="Henrissat B."/>
            <person name="Hilden K.S."/>
            <person name="Hope R."/>
            <person name="Hossain A."/>
            <person name="Karabika E."/>
            <person name="Karaffa L."/>
            <person name="Karanyi Z."/>
            <person name="Krasevec N."/>
            <person name="Kuo A."/>
            <person name="Kusch H."/>
            <person name="LaButti K."/>
            <person name="Lagendijk E.L."/>
            <person name="Lapidus A."/>
            <person name="Levasseur A."/>
            <person name="Lindquist E."/>
            <person name="Lipzen A."/>
            <person name="Logrieco A.F."/>
            <person name="MacCabe A."/>
            <person name="Maekelae M.R."/>
            <person name="Malavazi I."/>
            <person name="Melin P."/>
            <person name="Meyer V."/>
            <person name="Mielnichuk N."/>
            <person name="Miskei M."/>
            <person name="Molnar A.P."/>
            <person name="Mule G."/>
            <person name="Ngan C.Y."/>
            <person name="Orejas M."/>
            <person name="Orosz E."/>
            <person name="Ouedraogo J.P."/>
            <person name="Overkamp K.M."/>
            <person name="Park H.-S."/>
            <person name="Perrone G."/>
            <person name="Piumi F."/>
            <person name="Punt P.J."/>
            <person name="Ram A.F."/>
            <person name="Ramon A."/>
            <person name="Rauscher S."/>
            <person name="Record E."/>
            <person name="Riano-Pachon D.M."/>
            <person name="Robert V."/>
            <person name="Roehrig J."/>
            <person name="Ruller R."/>
            <person name="Salamov A."/>
            <person name="Salih N.S."/>
            <person name="Samson R.A."/>
            <person name="Sandor E."/>
            <person name="Sanguinetti M."/>
            <person name="Schuetze T."/>
            <person name="Sepcic K."/>
            <person name="Shelest E."/>
            <person name="Sherlock G."/>
            <person name="Sophianopoulou V."/>
            <person name="Squina F.M."/>
            <person name="Sun H."/>
            <person name="Susca A."/>
            <person name="Todd R.B."/>
            <person name="Tsang A."/>
            <person name="Unkles S.E."/>
            <person name="van de Wiele N."/>
            <person name="van Rossen-Uffink D."/>
            <person name="Oliveira J.V."/>
            <person name="Vesth T.C."/>
            <person name="Visser J."/>
            <person name="Yu J.-H."/>
            <person name="Zhou M."/>
            <person name="Andersen M.R."/>
            <person name="Archer D.B."/>
            <person name="Baker S.E."/>
            <person name="Benoit I."/>
            <person name="Brakhage A.A."/>
            <person name="Braus G.H."/>
            <person name="Fischer R."/>
            <person name="Frisvad J.C."/>
            <person name="Goldman G.H."/>
            <person name="Houbraken J."/>
            <person name="Oakley B."/>
            <person name="Pocsi I."/>
            <person name="Scazzocchio C."/>
            <person name="Seiboth B."/>
            <person name="vanKuyk P.A."/>
            <person name="Wortman J."/>
            <person name="Dyer P.S."/>
            <person name="Grigoriev I.V."/>
        </authorList>
    </citation>
    <scope>NUCLEOTIDE SEQUENCE [LARGE SCALE GENOMIC DNA]</scope>
    <source>
        <strain evidence="3">CBS 516.65</strain>
    </source>
</reference>
<proteinExistence type="predicted"/>
<sequence>MKEPWSSVSDIFHSSRQSSSESIRLHLPKQPPCTSSGLFFLSPSWQPPSLLLPLLLRGLGKQHRRRQTFFKLESPRCQFLLFNIPISMIANTIQSEWVTYRPTNNESGTRSFRVNTADASQHNSQIMKEMKKRKR</sequence>